<dbReference type="Proteomes" id="UP000824540">
    <property type="component" value="Unassembled WGS sequence"/>
</dbReference>
<organism evidence="1 2">
    <name type="scientific">Albula glossodonta</name>
    <name type="common">roundjaw bonefish</name>
    <dbReference type="NCBI Taxonomy" id="121402"/>
    <lineage>
        <taxon>Eukaryota</taxon>
        <taxon>Metazoa</taxon>
        <taxon>Chordata</taxon>
        <taxon>Craniata</taxon>
        <taxon>Vertebrata</taxon>
        <taxon>Euteleostomi</taxon>
        <taxon>Actinopterygii</taxon>
        <taxon>Neopterygii</taxon>
        <taxon>Teleostei</taxon>
        <taxon>Albuliformes</taxon>
        <taxon>Albulidae</taxon>
        <taxon>Albula</taxon>
    </lineage>
</organism>
<reference evidence="1" key="1">
    <citation type="thesis" date="2021" institute="BYU ScholarsArchive" country="Provo, UT, USA">
        <title>Applications of and Algorithms for Genome Assembly and Genomic Analyses with an Emphasis on Marine Teleosts.</title>
        <authorList>
            <person name="Pickett B.D."/>
        </authorList>
    </citation>
    <scope>NUCLEOTIDE SEQUENCE</scope>
    <source>
        <strain evidence="1">HI-2016</strain>
    </source>
</reference>
<sequence>MRLVPCCQIWGEVQLRGFTPISWLRFSSLTAPTTTCTASNISAEESCRRIQLAPPHFSQRHV</sequence>
<comment type="caution">
    <text evidence="1">The sequence shown here is derived from an EMBL/GenBank/DDBJ whole genome shotgun (WGS) entry which is preliminary data.</text>
</comment>
<dbReference type="EMBL" id="JAFBMS010000081">
    <property type="protein sequence ID" value="KAG9337734.1"/>
    <property type="molecule type" value="Genomic_DNA"/>
</dbReference>
<keyword evidence="2" id="KW-1185">Reference proteome</keyword>
<proteinExistence type="predicted"/>
<name>A0A8T2NCL6_9TELE</name>
<accession>A0A8T2NCL6</accession>
<evidence type="ECO:0000313" key="1">
    <source>
        <dbReference type="EMBL" id="KAG9337734.1"/>
    </source>
</evidence>
<evidence type="ECO:0000313" key="2">
    <source>
        <dbReference type="Proteomes" id="UP000824540"/>
    </source>
</evidence>
<dbReference type="AlphaFoldDB" id="A0A8T2NCL6"/>
<protein>
    <submittedName>
        <fullName evidence="1">Uncharacterized protein</fullName>
    </submittedName>
</protein>
<gene>
    <name evidence="1" type="ORF">JZ751_028231</name>
</gene>